<keyword evidence="1" id="KW-0175">Coiled coil</keyword>
<evidence type="ECO:0000313" key="2">
    <source>
        <dbReference type="EMBL" id="CAD8396593.1"/>
    </source>
</evidence>
<name>A0A7S0G4E2_9RHOD</name>
<feature type="coiled-coil region" evidence="1">
    <location>
        <begin position="34"/>
        <end position="61"/>
    </location>
</feature>
<reference evidence="2" key="1">
    <citation type="submission" date="2021-01" db="EMBL/GenBank/DDBJ databases">
        <authorList>
            <person name="Corre E."/>
            <person name="Pelletier E."/>
            <person name="Niang G."/>
            <person name="Scheremetjew M."/>
            <person name="Finn R."/>
            <person name="Kale V."/>
            <person name="Holt S."/>
            <person name="Cochrane G."/>
            <person name="Meng A."/>
            <person name="Brown T."/>
            <person name="Cohen L."/>
        </authorList>
    </citation>
    <scope>NUCLEOTIDE SEQUENCE</scope>
    <source>
        <strain evidence="2">UTEX LB 2760</strain>
    </source>
</reference>
<gene>
    <name evidence="2" type="ORF">RMAR0315_LOCUS6580</name>
</gene>
<dbReference type="AlphaFoldDB" id="A0A7S0G4E2"/>
<organism evidence="2">
    <name type="scientific">Rhodosorus marinus</name>
    <dbReference type="NCBI Taxonomy" id="101924"/>
    <lineage>
        <taxon>Eukaryota</taxon>
        <taxon>Rhodophyta</taxon>
        <taxon>Stylonematophyceae</taxon>
        <taxon>Stylonematales</taxon>
        <taxon>Stylonemataceae</taxon>
        <taxon>Rhodosorus</taxon>
    </lineage>
</organism>
<accession>A0A7S0G4E2</accession>
<evidence type="ECO:0000256" key="1">
    <source>
        <dbReference type="SAM" id="Coils"/>
    </source>
</evidence>
<sequence>MEIGFVGSLSGCGIRQRALLKDSRRSRCRVRASASSQDVDVEQMMKELERLKAENEKMKGGRSEIPKVPAVLGNPKMGVVGAEGRSLKFESIAEGDKPTIMPFIGKMSDLTAKDIKNAKRITAEDASIDWLRVVPPDGQLEGRFLATPSVYGFETRACSDLLAISCNASELGFTFPGNADPEMYVVISVNEADLEFESGKFYLWNCKTHLRVGHAASPLEEEMGEPIARALLAYFKDLKDMSKKKPFFAEGADEFVF</sequence>
<proteinExistence type="predicted"/>
<dbReference type="EMBL" id="HBEK01011977">
    <property type="protein sequence ID" value="CAD8396593.1"/>
    <property type="molecule type" value="Transcribed_RNA"/>
</dbReference>
<protein>
    <submittedName>
        <fullName evidence="2">Uncharacterized protein</fullName>
    </submittedName>
</protein>